<name>X8E678_MYCXE</name>
<accession>X8E678</accession>
<evidence type="ECO:0000313" key="2">
    <source>
        <dbReference type="EMBL" id="EUA76412.1"/>
    </source>
</evidence>
<dbReference type="EMBL" id="JAOB01000006">
    <property type="protein sequence ID" value="EUA76412.1"/>
    <property type="molecule type" value="Genomic_DNA"/>
</dbReference>
<proteinExistence type="predicted"/>
<reference evidence="2" key="1">
    <citation type="submission" date="2014-01" db="EMBL/GenBank/DDBJ databases">
        <authorList>
            <person name="Brown-Elliot B."/>
            <person name="Wallace R."/>
            <person name="Lenaerts A."/>
            <person name="Ordway D."/>
            <person name="DeGroote M.A."/>
            <person name="Parker T."/>
            <person name="Sizemore C."/>
            <person name="Tallon L.J."/>
            <person name="Sadzewicz L.K."/>
            <person name="Sengamalay N."/>
            <person name="Fraser C.M."/>
            <person name="Hine E."/>
            <person name="Shefchek K.A."/>
            <person name="Das S.P."/>
            <person name="Tettelin H."/>
        </authorList>
    </citation>
    <scope>NUCLEOTIDE SEQUENCE [LARGE SCALE GENOMIC DNA]</scope>
    <source>
        <strain evidence="2">4042</strain>
    </source>
</reference>
<organism evidence="2">
    <name type="scientific">Mycobacterium xenopi 4042</name>
    <dbReference type="NCBI Taxonomy" id="1299334"/>
    <lineage>
        <taxon>Bacteria</taxon>
        <taxon>Bacillati</taxon>
        <taxon>Actinomycetota</taxon>
        <taxon>Actinomycetes</taxon>
        <taxon>Mycobacteriales</taxon>
        <taxon>Mycobacteriaceae</taxon>
        <taxon>Mycobacterium</taxon>
    </lineage>
</organism>
<dbReference type="AlphaFoldDB" id="X8E678"/>
<protein>
    <submittedName>
        <fullName evidence="2">Uncharacterized protein</fullName>
    </submittedName>
</protein>
<sequence length="47" mass="4886">MATEGRALRRPDSGRRTAVSSDRAVLPARFDGDWPAPATLSTAASSG</sequence>
<feature type="region of interest" description="Disordered" evidence="1">
    <location>
        <begin position="1"/>
        <end position="24"/>
    </location>
</feature>
<comment type="caution">
    <text evidence="2">The sequence shown here is derived from an EMBL/GenBank/DDBJ whole genome shotgun (WGS) entry which is preliminary data.</text>
</comment>
<evidence type="ECO:0000256" key="1">
    <source>
        <dbReference type="SAM" id="MobiDB-lite"/>
    </source>
</evidence>
<feature type="compositionally biased region" description="Basic and acidic residues" evidence="1">
    <location>
        <begin position="1"/>
        <end position="15"/>
    </location>
</feature>
<gene>
    <name evidence="2" type="ORF">I553_7291</name>
</gene>